<protein>
    <recommendedName>
        <fullName evidence="6">5'-3' exonuclease</fullName>
    </recommendedName>
</protein>
<reference evidence="8" key="1">
    <citation type="journal article" date="2024" name="Int. J. Syst. Evol. Microbiol.">
        <title>Brooklawnia propionicigenes sp. nov., a facultatively anaerobic, propionate-producing bacterium isolated from a methanogenic reactor treating waste from cattle farms.</title>
        <authorList>
            <person name="Akita Y."/>
            <person name="Ueki A."/>
            <person name="Tonouchi A."/>
            <person name="Sugawara Y."/>
            <person name="Honma S."/>
            <person name="Kaku N."/>
            <person name="Ueki K."/>
        </authorList>
    </citation>
    <scope>NUCLEOTIDE SEQUENCE</scope>
    <source>
        <strain evidence="8">SH051</strain>
    </source>
</reference>
<name>A0AAN0ME34_9ACTN</name>
<evidence type="ECO:0000256" key="4">
    <source>
        <dbReference type="ARBA" id="ARBA00023125"/>
    </source>
</evidence>
<dbReference type="CDD" id="cd09859">
    <property type="entry name" value="PIN_53EXO"/>
    <property type="match status" value="1"/>
</dbReference>
<dbReference type="InterPro" id="IPR020046">
    <property type="entry name" value="5-3_exonucl_a-hlix_arch_N"/>
</dbReference>
<evidence type="ECO:0000259" key="7">
    <source>
        <dbReference type="SMART" id="SM00475"/>
    </source>
</evidence>
<dbReference type="RefSeq" id="WP_286266420.1">
    <property type="nucleotide sequence ID" value="NZ_AP028056.1"/>
</dbReference>
<evidence type="ECO:0000256" key="1">
    <source>
        <dbReference type="ARBA" id="ARBA00022722"/>
    </source>
</evidence>
<feature type="domain" description="5'-3' exonuclease" evidence="7">
    <location>
        <begin position="7"/>
        <end position="275"/>
    </location>
</feature>
<evidence type="ECO:0000313" key="8">
    <source>
        <dbReference type="EMBL" id="BEH00763.1"/>
    </source>
</evidence>
<evidence type="ECO:0000256" key="5">
    <source>
        <dbReference type="ARBA" id="ARBA00049957"/>
    </source>
</evidence>
<evidence type="ECO:0000256" key="3">
    <source>
        <dbReference type="ARBA" id="ARBA00022839"/>
    </source>
</evidence>
<evidence type="ECO:0000256" key="2">
    <source>
        <dbReference type="ARBA" id="ARBA00022801"/>
    </source>
</evidence>
<keyword evidence="9" id="KW-1185">Reference proteome</keyword>
<dbReference type="KEGG" id="broo:brsh051_00440"/>
<gene>
    <name evidence="8" type="ORF">brsh051_00440</name>
</gene>
<dbReference type="GO" id="GO:0017108">
    <property type="term" value="F:5'-flap endonuclease activity"/>
    <property type="evidence" value="ECO:0007669"/>
    <property type="project" value="InterPro"/>
</dbReference>
<dbReference type="InterPro" id="IPR002421">
    <property type="entry name" value="5-3_exonuclease"/>
</dbReference>
<organism evidence="8 9">
    <name type="scientific">Brooklawnia propionicigenes</name>
    <dbReference type="NCBI Taxonomy" id="3041175"/>
    <lineage>
        <taxon>Bacteria</taxon>
        <taxon>Bacillati</taxon>
        <taxon>Actinomycetota</taxon>
        <taxon>Actinomycetes</taxon>
        <taxon>Propionibacteriales</taxon>
        <taxon>Propionibacteriaceae</taxon>
        <taxon>Brooklawnia</taxon>
    </lineage>
</organism>
<dbReference type="InterPro" id="IPR008918">
    <property type="entry name" value="HhH2"/>
</dbReference>
<comment type="function">
    <text evidence="5">5'-3' exonuclease acting preferentially on double-stranded DNA.</text>
</comment>
<dbReference type="Pfam" id="PF01367">
    <property type="entry name" value="5_3_exonuc"/>
    <property type="match status" value="1"/>
</dbReference>
<dbReference type="AlphaFoldDB" id="A0AAN0ME34"/>
<dbReference type="InterPro" id="IPR038969">
    <property type="entry name" value="FEN"/>
</dbReference>
<dbReference type="PANTHER" id="PTHR42646:SF2">
    <property type="entry name" value="5'-3' EXONUCLEASE FAMILY PROTEIN"/>
    <property type="match status" value="1"/>
</dbReference>
<keyword evidence="3 8" id="KW-0269">Exonuclease</keyword>
<dbReference type="InterPro" id="IPR020045">
    <property type="entry name" value="DNA_polI_H3TH"/>
</dbReference>
<dbReference type="SMART" id="SM00279">
    <property type="entry name" value="HhH2"/>
    <property type="match status" value="1"/>
</dbReference>
<keyword evidence="4" id="KW-0238">DNA-binding</keyword>
<dbReference type="GO" id="GO:0008409">
    <property type="term" value="F:5'-3' exonuclease activity"/>
    <property type="evidence" value="ECO:0007669"/>
    <property type="project" value="InterPro"/>
</dbReference>
<dbReference type="SUPFAM" id="SSF47807">
    <property type="entry name" value="5' to 3' exonuclease, C-terminal subdomain"/>
    <property type="match status" value="1"/>
</dbReference>
<dbReference type="CDD" id="cd09898">
    <property type="entry name" value="H3TH_53EXO"/>
    <property type="match status" value="1"/>
</dbReference>
<dbReference type="Gene3D" id="3.40.50.1010">
    <property type="entry name" value="5'-nuclease"/>
    <property type="match status" value="1"/>
</dbReference>
<dbReference type="Gene3D" id="1.10.150.20">
    <property type="entry name" value="5' to 3' exonuclease, C-terminal subdomain"/>
    <property type="match status" value="1"/>
</dbReference>
<keyword evidence="2" id="KW-0378">Hydrolase</keyword>
<proteinExistence type="predicted"/>
<keyword evidence="1" id="KW-0540">Nuclease</keyword>
<dbReference type="Proteomes" id="UP001431656">
    <property type="component" value="Chromosome"/>
</dbReference>
<dbReference type="GO" id="GO:0033567">
    <property type="term" value="P:DNA replication, Okazaki fragment processing"/>
    <property type="evidence" value="ECO:0007669"/>
    <property type="project" value="InterPro"/>
</dbReference>
<dbReference type="SMART" id="SM00475">
    <property type="entry name" value="53EXOc"/>
    <property type="match status" value="1"/>
</dbReference>
<dbReference type="PANTHER" id="PTHR42646">
    <property type="entry name" value="FLAP ENDONUCLEASE XNI"/>
    <property type="match status" value="1"/>
</dbReference>
<dbReference type="InterPro" id="IPR029060">
    <property type="entry name" value="PIN-like_dom_sf"/>
</dbReference>
<dbReference type="GO" id="GO:0003677">
    <property type="term" value="F:DNA binding"/>
    <property type="evidence" value="ECO:0007669"/>
    <property type="project" value="UniProtKB-KW"/>
</dbReference>
<dbReference type="SUPFAM" id="SSF88723">
    <property type="entry name" value="PIN domain-like"/>
    <property type="match status" value="1"/>
</dbReference>
<dbReference type="EMBL" id="AP028056">
    <property type="protein sequence ID" value="BEH00763.1"/>
    <property type="molecule type" value="Genomic_DNA"/>
</dbReference>
<accession>A0AAN0ME34</accession>
<sequence length="310" mass="33750">MTDALSLIVDTATLYFRAYYGVPTTLRDQQGRPVNALHGMLDMLARLIDQYQPAAVVCCRDDDWRPSWRVDLVPSYKTHRVSTAEPADAEQIDDELARQVPWILDCLDAAGICQAGASGYEADDICGTLARRAAARGRRAVVVSGDRDLFQLVADRIQVAYIARGVAKHELVDDAWLQNRYGLRGDQYADLATLRGDPSDGLPGIAGIGEKTAAALLNSYGDLDAIIAAAADPSSRMSAKLRLSIGQADDYLQRARRVVATADVDLPELDDQLYPGRADQERCRRLAEDHNSRGPMNRLLAALGSQPVGG</sequence>
<evidence type="ECO:0000256" key="6">
    <source>
        <dbReference type="ARBA" id="ARBA00050026"/>
    </source>
</evidence>
<dbReference type="InterPro" id="IPR036279">
    <property type="entry name" value="5-3_exonuclease_C_sf"/>
</dbReference>
<dbReference type="Pfam" id="PF02739">
    <property type="entry name" value="5_3_exonuc_N"/>
    <property type="match status" value="1"/>
</dbReference>
<evidence type="ECO:0000313" key="9">
    <source>
        <dbReference type="Proteomes" id="UP001431656"/>
    </source>
</evidence>